<proteinExistence type="predicted"/>
<dbReference type="RefSeq" id="WP_109155250.1">
    <property type="nucleotide sequence ID" value="NZ_BSOV01000001.1"/>
</dbReference>
<keyword evidence="3" id="KW-1185">Reference proteome</keyword>
<feature type="compositionally biased region" description="Polar residues" evidence="1">
    <location>
        <begin position="1"/>
        <end position="14"/>
    </location>
</feature>
<evidence type="ECO:0000256" key="1">
    <source>
        <dbReference type="SAM" id="MobiDB-lite"/>
    </source>
</evidence>
<accession>A0A6N1B699</accession>
<dbReference type="KEGG" id="aoz:HUE56_29870"/>
<protein>
    <submittedName>
        <fullName evidence="2">DUF4258 domain-containing protein</fullName>
    </submittedName>
</protein>
<reference evidence="2 3" key="1">
    <citation type="submission" date="2020-06" db="EMBL/GenBank/DDBJ databases">
        <title>Complete genome of Azosprillum oryzae KACC14407.</title>
        <authorList>
            <person name="Kim M."/>
            <person name="Park Y.-J."/>
            <person name="Shin J.-H."/>
        </authorList>
    </citation>
    <scope>NUCLEOTIDE SEQUENCE [LARGE SCALE GENOMIC DNA]</scope>
    <source>
        <strain evidence="2 3">KACC 14407</strain>
        <plasmid evidence="2 3">unnamed7</plasmid>
    </source>
</reference>
<feature type="region of interest" description="Disordered" evidence="1">
    <location>
        <begin position="1"/>
        <end position="23"/>
    </location>
</feature>
<sequence length="139" mass="15645">MLPAHNTRSQTTVPSFVLPRPQKPSTPAQVLLFRRPIRWSAPRLDDLARLAVDLLREEKVIFTAHAYSDRMSERDIAQREALEIISKGMPYKVEPGAADGEWRVNFSRRVGGRDAAVAVSLTQGPSPAKVVTVMWLDRR</sequence>
<dbReference type="EMBL" id="CP054622">
    <property type="protein sequence ID" value="QKS54712.1"/>
    <property type="molecule type" value="Genomic_DNA"/>
</dbReference>
<geneLocation type="plasmid" evidence="2 3">
    <name>unnamed7</name>
</geneLocation>
<evidence type="ECO:0000313" key="3">
    <source>
        <dbReference type="Proteomes" id="UP000509702"/>
    </source>
</evidence>
<organism evidence="2 3">
    <name type="scientific">Azospirillum oryzae</name>
    <dbReference type="NCBI Taxonomy" id="286727"/>
    <lineage>
        <taxon>Bacteria</taxon>
        <taxon>Pseudomonadati</taxon>
        <taxon>Pseudomonadota</taxon>
        <taxon>Alphaproteobacteria</taxon>
        <taxon>Rhodospirillales</taxon>
        <taxon>Azospirillaceae</taxon>
        <taxon>Azospirillum</taxon>
    </lineage>
</organism>
<keyword evidence="2" id="KW-0614">Plasmid</keyword>
<gene>
    <name evidence="2" type="ORF">HUE56_29870</name>
</gene>
<name>A0A6N1B699_9PROT</name>
<evidence type="ECO:0000313" key="2">
    <source>
        <dbReference type="EMBL" id="QKS54712.1"/>
    </source>
</evidence>
<dbReference type="AlphaFoldDB" id="A0A6N1B699"/>
<dbReference type="Proteomes" id="UP000509702">
    <property type="component" value="Plasmid unnamed7"/>
</dbReference>